<evidence type="ECO:0000313" key="2">
    <source>
        <dbReference type="Proteomes" id="UP001168380"/>
    </source>
</evidence>
<evidence type="ECO:0000313" key="1">
    <source>
        <dbReference type="EMBL" id="MDO3382391.1"/>
    </source>
</evidence>
<accession>A0ABT8TI82</accession>
<comment type="caution">
    <text evidence="1">The sequence shown here is derived from an EMBL/GenBank/DDBJ whole genome shotgun (WGS) entry which is preliminary data.</text>
</comment>
<organism evidence="1 2">
    <name type="scientific">Gilvimarinus algae</name>
    <dbReference type="NCBI Taxonomy" id="3058037"/>
    <lineage>
        <taxon>Bacteria</taxon>
        <taxon>Pseudomonadati</taxon>
        <taxon>Pseudomonadota</taxon>
        <taxon>Gammaproteobacteria</taxon>
        <taxon>Cellvibrionales</taxon>
        <taxon>Cellvibrionaceae</taxon>
        <taxon>Gilvimarinus</taxon>
    </lineage>
</organism>
<dbReference type="Proteomes" id="UP001168380">
    <property type="component" value="Unassembled WGS sequence"/>
</dbReference>
<reference evidence="1" key="1">
    <citation type="submission" date="2023-07" db="EMBL/GenBank/DDBJ databases">
        <title>Gilvimarinus algae sp. nov., isolated from the surface of Kelp.</title>
        <authorList>
            <person name="Sun Y.Y."/>
            <person name="Gong Y."/>
            <person name="Du Z.J."/>
        </authorList>
    </citation>
    <scope>NUCLEOTIDE SEQUENCE</scope>
    <source>
        <strain evidence="1">SDUM040014</strain>
    </source>
</reference>
<sequence length="259" mass="28624">MKGILWADDDWGERMLGANARIRALDQSLIEVLWEVYSTPPHLSLSTLNAYHSMKLEGLDPRTANRASPLFDASRAAREGVSLLATLHSLAVLQVRSMVTPPLACGSWFTAAEVRTAALRWSHQLDREHELLLNEGRSEAFGALGNLSLAGEGLVPTRNAGAAQVMAFHFDLVASNPDRPLVRLFARWYAEMCLRSMGIHSCGIWGLGKVLVAGARDVYAWDKKAPSLQRAALHRSVLQVLGQMTAQLKWHLQRQARTP</sequence>
<name>A0ABT8TI82_9GAMM</name>
<gene>
    <name evidence="1" type="ORF">QWI16_09405</name>
</gene>
<dbReference type="EMBL" id="JAULRT010000052">
    <property type="protein sequence ID" value="MDO3382391.1"/>
    <property type="molecule type" value="Genomic_DNA"/>
</dbReference>
<protein>
    <submittedName>
        <fullName evidence="1">Uncharacterized protein</fullName>
    </submittedName>
</protein>
<keyword evidence="2" id="KW-1185">Reference proteome</keyword>
<dbReference type="RefSeq" id="WP_302712632.1">
    <property type="nucleotide sequence ID" value="NZ_JAULRT010000052.1"/>
</dbReference>
<proteinExistence type="predicted"/>